<keyword evidence="3" id="KW-1185">Reference proteome</keyword>
<evidence type="ECO:0000256" key="2">
    <source>
        <dbReference type="SAM" id="MobiDB-lite"/>
    </source>
</evidence>
<dbReference type="RefSeq" id="XP_003401004.2">
    <property type="nucleotide sequence ID" value="XM_003400956.4"/>
</dbReference>
<organism evidence="3 4">
    <name type="scientific">Bombus terrestris</name>
    <name type="common">Buff-tailed bumblebee</name>
    <name type="synonym">Apis terrestris</name>
    <dbReference type="NCBI Taxonomy" id="30195"/>
    <lineage>
        <taxon>Eukaryota</taxon>
        <taxon>Metazoa</taxon>
        <taxon>Ecdysozoa</taxon>
        <taxon>Arthropoda</taxon>
        <taxon>Hexapoda</taxon>
        <taxon>Insecta</taxon>
        <taxon>Pterygota</taxon>
        <taxon>Neoptera</taxon>
        <taxon>Endopterygota</taxon>
        <taxon>Hymenoptera</taxon>
        <taxon>Apocrita</taxon>
        <taxon>Aculeata</taxon>
        <taxon>Apoidea</taxon>
        <taxon>Anthophila</taxon>
        <taxon>Apidae</taxon>
        <taxon>Bombus</taxon>
        <taxon>Bombus</taxon>
    </lineage>
</organism>
<evidence type="ECO:0000256" key="1">
    <source>
        <dbReference type="SAM" id="Coils"/>
    </source>
</evidence>
<protein>
    <submittedName>
        <fullName evidence="4">Uncharacterized protein LOC100644344</fullName>
    </submittedName>
</protein>
<dbReference type="KEGG" id="bter:100644344"/>
<reference evidence="4" key="1">
    <citation type="submission" date="2025-08" db="UniProtKB">
        <authorList>
            <consortium name="RefSeq"/>
        </authorList>
    </citation>
    <scope>IDENTIFICATION</scope>
</reference>
<feature type="coiled-coil region" evidence="1">
    <location>
        <begin position="167"/>
        <end position="201"/>
    </location>
</feature>
<dbReference type="AlphaFoldDB" id="A0A9B0F5U3"/>
<accession>A0A9B0F5U3</accession>
<dbReference type="GeneID" id="100644344"/>
<evidence type="ECO:0000313" key="4">
    <source>
        <dbReference type="RefSeq" id="XP_003401004.2"/>
    </source>
</evidence>
<sequence length="327" mass="37701">MPQIMVEAFARSLIDKIMLEAFDVVDTNDQKLQMLDHQQESADNQSQITRTMLQIQDRLSIDRNEPETTELIEKMVLGLRNLQIGDSTSVPYHISKLEKQVKHVVRNIENISHAVEPTNFVEMHTTQGQGDVHQIVHDAVIETTTNPTCTRLEKELENSNEATRVSINLLYQMIEELETKMEESEQRKEDVSENVSKEKIEVWEEREEQFIRSIENIDDPDQNSIDFVPENDVRSNVCDFAYEEITSSFVGSSTPFTKNASLEDVTIEEIASSALSDQEEGRSLEDKTSSKTKKMTHNETQLEEQKRKGILSRTRKLLRTIFGRRKK</sequence>
<name>A0A9B0F5U3_BOMTE</name>
<dbReference type="OrthoDB" id="7554726at2759"/>
<dbReference type="Proteomes" id="UP000835206">
    <property type="component" value="Chromosome 15"/>
</dbReference>
<gene>
    <name evidence="4" type="primary">LOC100644344</name>
</gene>
<feature type="compositionally biased region" description="Basic and acidic residues" evidence="2">
    <location>
        <begin position="279"/>
        <end position="289"/>
    </location>
</feature>
<feature type="region of interest" description="Disordered" evidence="2">
    <location>
        <begin position="274"/>
        <end position="310"/>
    </location>
</feature>
<keyword evidence="1" id="KW-0175">Coiled coil</keyword>
<evidence type="ECO:0000313" key="3">
    <source>
        <dbReference type="Proteomes" id="UP000835206"/>
    </source>
</evidence>
<proteinExistence type="predicted"/>